<sequence length="139" mass="16810">MNTYNKVLSSSNNKLYKEKPNKNMDDKYLKFYSNAKYPYNKLSNFYYVREGILYNGLKYPSVEHAYQASKFNNEEDKKDFTLTGKYGTEDGFRLLYEHSEYQNKQNYWMRKESIGILAKMGWKKYPKSHYTFKQLDDEE</sequence>
<organism evidence="1 2">
    <name type="scientific">Neocallimastix californiae</name>
    <dbReference type="NCBI Taxonomy" id="1754190"/>
    <lineage>
        <taxon>Eukaryota</taxon>
        <taxon>Fungi</taxon>
        <taxon>Fungi incertae sedis</taxon>
        <taxon>Chytridiomycota</taxon>
        <taxon>Chytridiomycota incertae sedis</taxon>
        <taxon>Neocallimastigomycetes</taxon>
        <taxon>Neocallimastigales</taxon>
        <taxon>Neocallimastigaceae</taxon>
        <taxon>Neocallimastix</taxon>
    </lineage>
</organism>
<comment type="caution">
    <text evidence="1">The sequence shown here is derived from an EMBL/GenBank/DDBJ whole genome shotgun (WGS) entry which is preliminary data.</text>
</comment>
<proteinExistence type="predicted"/>
<reference evidence="1 2" key="1">
    <citation type="submission" date="2016-08" db="EMBL/GenBank/DDBJ databases">
        <title>A Parts List for Fungal Cellulosomes Revealed by Comparative Genomics.</title>
        <authorList>
            <consortium name="DOE Joint Genome Institute"/>
            <person name="Haitjema C.H."/>
            <person name="Gilmore S.P."/>
            <person name="Henske J.K."/>
            <person name="Solomon K.V."/>
            <person name="De Groot R."/>
            <person name="Kuo A."/>
            <person name="Mondo S.J."/>
            <person name="Salamov A.A."/>
            <person name="Labutti K."/>
            <person name="Zhao Z."/>
            <person name="Chiniquy J."/>
            <person name="Barry K."/>
            <person name="Brewer H.M."/>
            <person name="Purvine S.O."/>
            <person name="Wright A.T."/>
            <person name="Boxma B."/>
            <person name="Van Alen T."/>
            <person name="Hackstein J.H."/>
            <person name="Baker S.E."/>
            <person name="Grigoriev I.V."/>
            <person name="O'Malley M.A."/>
        </authorList>
    </citation>
    <scope>NUCLEOTIDE SEQUENCE [LARGE SCALE GENOMIC DNA]</scope>
    <source>
        <strain evidence="1 2">G1</strain>
    </source>
</reference>
<dbReference type="Gene3D" id="1.10.357.40">
    <property type="entry name" value="YbiA-like"/>
    <property type="match status" value="1"/>
</dbReference>
<dbReference type="InterPro" id="IPR037238">
    <property type="entry name" value="YbiA-like_sf"/>
</dbReference>
<accession>A0A1Y2ESV9</accession>
<dbReference type="Proteomes" id="UP000193920">
    <property type="component" value="Unassembled WGS sequence"/>
</dbReference>
<evidence type="ECO:0000313" key="2">
    <source>
        <dbReference type="Proteomes" id="UP000193920"/>
    </source>
</evidence>
<dbReference type="AlphaFoldDB" id="A0A1Y2ESV9"/>
<dbReference type="EMBL" id="MCOG01000028">
    <property type="protein sequence ID" value="ORY74653.1"/>
    <property type="molecule type" value="Genomic_DNA"/>
</dbReference>
<protein>
    <submittedName>
        <fullName evidence="1">Uncharacterized protein</fullName>
    </submittedName>
</protein>
<dbReference type="SUPFAM" id="SSF143990">
    <property type="entry name" value="YbiA-like"/>
    <property type="match status" value="1"/>
</dbReference>
<name>A0A1Y2ESV9_9FUNG</name>
<gene>
    <name evidence="1" type="ORF">LY90DRAFT_666129</name>
</gene>
<evidence type="ECO:0000313" key="1">
    <source>
        <dbReference type="EMBL" id="ORY74653.1"/>
    </source>
</evidence>
<keyword evidence="2" id="KW-1185">Reference proteome</keyword>
<dbReference type="OrthoDB" id="206452at2759"/>